<dbReference type="AlphaFoldDB" id="A0A538T155"/>
<evidence type="ECO:0000256" key="1">
    <source>
        <dbReference type="ARBA" id="ARBA00008635"/>
    </source>
</evidence>
<evidence type="ECO:0000256" key="3">
    <source>
        <dbReference type="PIRSR" id="PIRSR607837-1"/>
    </source>
</evidence>
<dbReference type="InterPro" id="IPR007837">
    <property type="entry name" value="DinB"/>
</dbReference>
<keyword evidence="2 3" id="KW-0479">Metal-binding</keyword>
<gene>
    <name evidence="4" type="ORF">E6K76_10545</name>
</gene>
<protein>
    <submittedName>
        <fullName evidence="4">DUF1572 domain-containing protein</fullName>
    </submittedName>
</protein>
<dbReference type="SUPFAM" id="SSF109854">
    <property type="entry name" value="DinB/YfiT-like putative metalloenzymes"/>
    <property type="match status" value="1"/>
</dbReference>
<reference evidence="4 5" key="1">
    <citation type="journal article" date="2019" name="Nat. Microbiol.">
        <title>Mediterranean grassland soil C-N compound turnover is dependent on rainfall and depth, and is mediated by genomically divergent microorganisms.</title>
        <authorList>
            <person name="Diamond S."/>
            <person name="Andeer P.F."/>
            <person name="Li Z."/>
            <person name="Crits-Christoph A."/>
            <person name="Burstein D."/>
            <person name="Anantharaman K."/>
            <person name="Lane K.R."/>
            <person name="Thomas B.C."/>
            <person name="Pan C."/>
            <person name="Northen T.R."/>
            <person name="Banfield J.F."/>
        </authorList>
    </citation>
    <scope>NUCLEOTIDE SEQUENCE [LARGE SCALE GENOMIC DNA]</scope>
    <source>
        <strain evidence="4">WS_6</strain>
    </source>
</reference>
<organism evidence="4 5">
    <name type="scientific">Eiseniibacteriota bacterium</name>
    <dbReference type="NCBI Taxonomy" id="2212470"/>
    <lineage>
        <taxon>Bacteria</taxon>
        <taxon>Candidatus Eiseniibacteriota</taxon>
    </lineage>
</organism>
<dbReference type="InterPro" id="IPR034660">
    <property type="entry name" value="DinB/YfiT-like"/>
</dbReference>
<feature type="binding site" evidence="3">
    <location>
        <position position="49"/>
    </location>
    <ligand>
        <name>a divalent metal cation</name>
        <dbReference type="ChEBI" id="CHEBI:60240"/>
    </ligand>
</feature>
<comment type="caution">
    <text evidence="4">The sequence shown here is derived from an EMBL/GenBank/DDBJ whole genome shotgun (WGS) entry which is preliminary data.</text>
</comment>
<evidence type="ECO:0000313" key="5">
    <source>
        <dbReference type="Proteomes" id="UP000316852"/>
    </source>
</evidence>
<accession>A0A538T155</accession>
<comment type="similarity">
    <text evidence="1">Belongs to the DinB family.</text>
</comment>
<dbReference type="Proteomes" id="UP000316852">
    <property type="component" value="Unassembled WGS sequence"/>
</dbReference>
<name>A0A538T155_UNCEI</name>
<dbReference type="GO" id="GO:0046872">
    <property type="term" value="F:metal ion binding"/>
    <property type="evidence" value="ECO:0007669"/>
    <property type="project" value="UniProtKB-KW"/>
</dbReference>
<proteinExistence type="inferred from homology"/>
<evidence type="ECO:0000256" key="2">
    <source>
        <dbReference type="ARBA" id="ARBA00022723"/>
    </source>
</evidence>
<dbReference type="EMBL" id="VBOW01000065">
    <property type="protein sequence ID" value="TMQ57369.1"/>
    <property type="molecule type" value="Genomic_DNA"/>
</dbReference>
<evidence type="ECO:0000313" key="4">
    <source>
        <dbReference type="EMBL" id="TMQ57369.1"/>
    </source>
</evidence>
<dbReference type="Pfam" id="PF05163">
    <property type="entry name" value="DinB"/>
    <property type="match status" value="1"/>
</dbReference>
<dbReference type="Gene3D" id="1.20.120.450">
    <property type="entry name" value="dinb family like domain"/>
    <property type="match status" value="1"/>
</dbReference>
<feature type="binding site" evidence="3">
    <location>
        <position position="137"/>
    </location>
    <ligand>
        <name>a divalent metal cation</name>
        <dbReference type="ChEBI" id="CHEBI:60240"/>
    </ligand>
</feature>
<sequence>MNKAQLGRWWDHFRTVNGITLRGIKAIPKDKIESKPCKDMRTPKELIVHMYTSMPAVAEGITQGEITWSDEDDKKAAAGLTSLEDLLRYASDGWKATDRAVQSLTDEKITRMVKTPWGESFPGFVCVQIIYDEHLHHRGQLYAYLRQLGIEPPFMWDFEHNAPEFQPRAAAQQV</sequence>